<comment type="caution">
    <text evidence="2">The sequence shown here is derived from an EMBL/GenBank/DDBJ whole genome shotgun (WGS) entry which is preliminary data.</text>
</comment>
<keyword evidence="1" id="KW-0472">Membrane</keyword>
<feature type="transmembrane region" description="Helical" evidence="1">
    <location>
        <begin position="150"/>
        <end position="172"/>
    </location>
</feature>
<feature type="transmembrane region" description="Helical" evidence="1">
    <location>
        <begin position="108"/>
        <end position="129"/>
    </location>
</feature>
<feature type="transmembrane region" description="Helical" evidence="1">
    <location>
        <begin position="42"/>
        <end position="63"/>
    </location>
</feature>
<protein>
    <submittedName>
        <fullName evidence="2">Uncharacterized protein</fullName>
    </submittedName>
</protein>
<organism evidence="2 3">
    <name type="scientific">Symbiodinium microadriaticum</name>
    <name type="common">Dinoflagellate</name>
    <name type="synonym">Zooxanthella microadriatica</name>
    <dbReference type="NCBI Taxonomy" id="2951"/>
    <lineage>
        <taxon>Eukaryota</taxon>
        <taxon>Sar</taxon>
        <taxon>Alveolata</taxon>
        <taxon>Dinophyceae</taxon>
        <taxon>Suessiales</taxon>
        <taxon>Symbiodiniaceae</taxon>
        <taxon>Symbiodinium</taxon>
    </lineage>
</organism>
<dbReference type="PANTHER" id="PTHR33802:SF1">
    <property type="entry name" value="XK-RELATED PROTEIN"/>
    <property type="match status" value="1"/>
</dbReference>
<feature type="transmembrane region" description="Helical" evidence="1">
    <location>
        <begin position="84"/>
        <end position="102"/>
    </location>
</feature>
<reference evidence="2 3" key="1">
    <citation type="submission" date="2016-02" db="EMBL/GenBank/DDBJ databases">
        <title>Genome analysis of coral dinoflagellate symbionts highlights evolutionary adaptations to a symbiotic lifestyle.</title>
        <authorList>
            <person name="Aranda M."/>
            <person name="Li Y."/>
            <person name="Liew Y.J."/>
            <person name="Baumgarten S."/>
            <person name="Simakov O."/>
            <person name="Wilson M."/>
            <person name="Piel J."/>
            <person name="Ashoor H."/>
            <person name="Bougouffa S."/>
            <person name="Bajic V.B."/>
            <person name="Ryu T."/>
            <person name="Ravasi T."/>
            <person name="Bayer T."/>
            <person name="Micklem G."/>
            <person name="Kim H."/>
            <person name="Bhak J."/>
            <person name="Lajeunesse T.C."/>
            <person name="Voolstra C.R."/>
        </authorList>
    </citation>
    <scope>NUCLEOTIDE SEQUENCE [LARGE SCALE GENOMIC DNA]</scope>
    <source>
        <strain evidence="2 3">CCMP2467</strain>
    </source>
</reference>
<evidence type="ECO:0000256" key="1">
    <source>
        <dbReference type="SAM" id="Phobius"/>
    </source>
</evidence>
<keyword evidence="1" id="KW-1133">Transmembrane helix</keyword>
<keyword evidence="1" id="KW-0812">Transmembrane</keyword>
<sequence>MESWQLANAAFFAGNVLAVRSIPRLDASQNTMPLNYLTPAPYAFAIWGVIYLLEFCFSLWQLCQCPRRLGAESRRVTMLKRMSPFWCMANACQISWCFSFRSQFDSPGLLWISAVFLSGIAISLGLAHYEVISARRAKGSGYKSLDLQSAFFVYVPITLHFGWTTAASLVNWNGWMARCSVDLQWSAWPQTVFLYISLALAGLLGTGLSLRRKSELYAFTVAWAVFAVANRSRTSTQLCDAYPGGEDAVLFLSNVEWALGAWLVKAGLVAGFLRIRDRAQPALQKGGVQYVAQEPSDDIKN</sequence>
<dbReference type="AlphaFoldDB" id="A0A1Q9CHG4"/>
<gene>
    <name evidence="2" type="ORF">AK812_SmicGene36982</name>
</gene>
<dbReference type="OrthoDB" id="5586934at2759"/>
<feature type="transmembrane region" description="Helical" evidence="1">
    <location>
        <begin position="192"/>
        <end position="210"/>
    </location>
</feature>
<dbReference type="Proteomes" id="UP000186817">
    <property type="component" value="Unassembled WGS sequence"/>
</dbReference>
<accession>A0A1Q9CHG4</accession>
<keyword evidence="3" id="KW-1185">Reference proteome</keyword>
<dbReference type="EMBL" id="LSRX01001199">
    <property type="protein sequence ID" value="OLP82373.1"/>
    <property type="molecule type" value="Genomic_DNA"/>
</dbReference>
<evidence type="ECO:0000313" key="2">
    <source>
        <dbReference type="EMBL" id="OLP82373.1"/>
    </source>
</evidence>
<evidence type="ECO:0000313" key="3">
    <source>
        <dbReference type="Proteomes" id="UP000186817"/>
    </source>
</evidence>
<name>A0A1Q9CHG4_SYMMI</name>
<proteinExistence type="predicted"/>
<dbReference type="PANTHER" id="PTHR33802">
    <property type="entry name" value="SI:CH211-161H7.5-RELATED"/>
    <property type="match status" value="1"/>
</dbReference>